<comment type="caution">
    <text evidence="2">The sequence shown here is derived from an EMBL/GenBank/DDBJ whole genome shotgun (WGS) entry which is preliminary data.</text>
</comment>
<name>A0AA41SGB9_PAPNU</name>
<accession>A0AA41SGB9</accession>
<dbReference type="EMBL" id="JAJJMA010131852">
    <property type="protein sequence ID" value="MCL7033223.1"/>
    <property type="molecule type" value="Genomic_DNA"/>
</dbReference>
<keyword evidence="3" id="KW-1185">Reference proteome</keyword>
<feature type="region of interest" description="Disordered" evidence="1">
    <location>
        <begin position="1"/>
        <end position="44"/>
    </location>
</feature>
<dbReference type="AlphaFoldDB" id="A0AA41SGB9"/>
<protein>
    <submittedName>
        <fullName evidence="2">Uncharacterized protein</fullName>
    </submittedName>
</protein>
<gene>
    <name evidence="2" type="ORF">MKW94_029947</name>
</gene>
<sequence length="75" mass="8229">MQAESLSQPEEHGAPELTQQTQDLTLAPSQTAAPASSKSIRFPLRHGRGTTGIKCVVKANHFFAELPDKDLHQYD</sequence>
<evidence type="ECO:0000313" key="3">
    <source>
        <dbReference type="Proteomes" id="UP001177140"/>
    </source>
</evidence>
<reference evidence="2" key="1">
    <citation type="submission" date="2022-03" db="EMBL/GenBank/DDBJ databases">
        <title>A functionally conserved STORR gene fusion in Papaver species that diverged 16.8 million years ago.</title>
        <authorList>
            <person name="Catania T."/>
        </authorList>
    </citation>
    <scope>NUCLEOTIDE SEQUENCE</scope>
    <source>
        <strain evidence="2">S-191538</strain>
    </source>
</reference>
<feature type="compositionally biased region" description="Polar residues" evidence="1">
    <location>
        <begin position="17"/>
        <end position="39"/>
    </location>
</feature>
<dbReference type="Proteomes" id="UP001177140">
    <property type="component" value="Unassembled WGS sequence"/>
</dbReference>
<evidence type="ECO:0000313" key="2">
    <source>
        <dbReference type="EMBL" id="MCL7033223.1"/>
    </source>
</evidence>
<evidence type="ECO:0000256" key="1">
    <source>
        <dbReference type="SAM" id="MobiDB-lite"/>
    </source>
</evidence>
<proteinExistence type="predicted"/>
<feature type="non-terminal residue" evidence="2">
    <location>
        <position position="75"/>
    </location>
</feature>
<organism evidence="2 3">
    <name type="scientific">Papaver nudicaule</name>
    <name type="common">Iceland poppy</name>
    <dbReference type="NCBI Taxonomy" id="74823"/>
    <lineage>
        <taxon>Eukaryota</taxon>
        <taxon>Viridiplantae</taxon>
        <taxon>Streptophyta</taxon>
        <taxon>Embryophyta</taxon>
        <taxon>Tracheophyta</taxon>
        <taxon>Spermatophyta</taxon>
        <taxon>Magnoliopsida</taxon>
        <taxon>Ranunculales</taxon>
        <taxon>Papaveraceae</taxon>
        <taxon>Papaveroideae</taxon>
        <taxon>Papaver</taxon>
    </lineage>
</organism>